<dbReference type="InterPro" id="IPR029044">
    <property type="entry name" value="Nucleotide-diphossugar_trans"/>
</dbReference>
<dbReference type="RefSeq" id="WP_189649489.1">
    <property type="nucleotide sequence ID" value="NZ_BMRC01000010.1"/>
</dbReference>
<feature type="transmembrane region" description="Helical" evidence="9">
    <location>
        <begin position="236"/>
        <end position="255"/>
    </location>
</feature>
<keyword evidence="8 9" id="KW-0472">Membrane</keyword>
<keyword evidence="7 9" id="KW-1133">Transmembrane helix</keyword>
<evidence type="ECO:0000259" key="10">
    <source>
        <dbReference type="Pfam" id="PF00535"/>
    </source>
</evidence>
<dbReference type="Pfam" id="PF00535">
    <property type="entry name" value="Glycos_transf_2"/>
    <property type="match status" value="1"/>
</dbReference>
<reference evidence="11 12" key="1">
    <citation type="submission" date="2024-09" db="EMBL/GenBank/DDBJ databases">
        <authorList>
            <person name="Sun Q."/>
            <person name="Mori K."/>
        </authorList>
    </citation>
    <scope>NUCLEOTIDE SEQUENCE [LARGE SCALE GENOMIC DNA]</scope>
    <source>
        <strain evidence="11 12">CCM 3426</strain>
    </source>
</reference>
<evidence type="ECO:0000256" key="1">
    <source>
        <dbReference type="ARBA" id="ARBA00006739"/>
    </source>
</evidence>
<evidence type="ECO:0000256" key="9">
    <source>
        <dbReference type="SAM" id="Phobius"/>
    </source>
</evidence>
<evidence type="ECO:0000256" key="3">
    <source>
        <dbReference type="ARBA" id="ARBA00022676"/>
    </source>
</evidence>
<dbReference type="Proteomes" id="UP001589647">
    <property type="component" value="Unassembled WGS sequence"/>
</dbReference>
<evidence type="ECO:0000313" key="12">
    <source>
        <dbReference type="Proteomes" id="UP001589647"/>
    </source>
</evidence>
<evidence type="ECO:0000256" key="8">
    <source>
        <dbReference type="ARBA" id="ARBA00023136"/>
    </source>
</evidence>
<evidence type="ECO:0000313" key="11">
    <source>
        <dbReference type="EMBL" id="MFB9205732.1"/>
    </source>
</evidence>
<protein>
    <submittedName>
        <fullName evidence="11">Glycosyltransferase family 2 protein</fullName>
        <ecNumber evidence="11">2.4.-.-</ecNumber>
    </submittedName>
</protein>
<comment type="similarity">
    <text evidence="1">Belongs to the glycosyltransferase 2 family.</text>
</comment>
<feature type="domain" description="Glycosyltransferase 2-like" evidence="10">
    <location>
        <begin position="16"/>
        <end position="176"/>
    </location>
</feature>
<proteinExistence type="inferred from homology"/>
<dbReference type="InterPro" id="IPR001173">
    <property type="entry name" value="Glyco_trans_2-like"/>
</dbReference>
<sequence>MNEHPLPVPPDGLALTVVVPCLNEADNIPDTYREIADALGDQADLEILFVDDGSTDETLARIRVIAESDDRVSFLSFSRNFGVEAAFSAGYRYARNPWVLHLDADLQFPPAEAKLLIERAADGYDAVFGIRVDRKDPWPRRTASIVHDWLARRLLGIEIPPRATTFRLVRTEIARRIVDLRLGTPYFLATLPRLTRAWTTVPTAHRPRAHGSSKVTVRGLARHSLDLFFGFSSRPISAAVWAGLIGLPVALLAGFTGSTALFGLALAAALFGLALVARTLLHISRGQARPPLFLVREANVPVDSMDLLAGRIS</sequence>
<accession>A0ABV5IMY3</accession>
<gene>
    <name evidence="11" type="ORF">ACFFV7_31365</name>
</gene>
<keyword evidence="4 11" id="KW-0808">Transferase</keyword>
<dbReference type="PANTHER" id="PTHR48090:SF3">
    <property type="entry name" value="UNDECAPRENYL-PHOSPHATE 4-DEOXY-4-FORMAMIDO-L-ARABINOSE TRANSFERASE"/>
    <property type="match status" value="1"/>
</dbReference>
<evidence type="ECO:0000256" key="7">
    <source>
        <dbReference type="ARBA" id="ARBA00022989"/>
    </source>
</evidence>
<organism evidence="11 12">
    <name type="scientific">Nonomuraea spiralis</name>
    <dbReference type="NCBI Taxonomy" id="46182"/>
    <lineage>
        <taxon>Bacteria</taxon>
        <taxon>Bacillati</taxon>
        <taxon>Actinomycetota</taxon>
        <taxon>Actinomycetes</taxon>
        <taxon>Streptosporangiales</taxon>
        <taxon>Streptosporangiaceae</taxon>
        <taxon>Nonomuraea</taxon>
    </lineage>
</organism>
<dbReference type="SUPFAM" id="SSF53448">
    <property type="entry name" value="Nucleotide-diphospho-sugar transferases"/>
    <property type="match status" value="1"/>
</dbReference>
<keyword evidence="6" id="KW-0448">Lipopolysaccharide biosynthesis</keyword>
<dbReference type="InterPro" id="IPR050256">
    <property type="entry name" value="Glycosyltransferase_2"/>
</dbReference>
<feature type="transmembrane region" description="Helical" evidence="9">
    <location>
        <begin position="261"/>
        <end position="281"/>
    </location>
</feature>
<evidence type="ECO:0000256" key="5">
    <source>
        <dbReference type="ARBA" id="ARBA00022692"/>
    </source>
</evidence>
<keyword evidence="12" id="KW-1185">Reference proteome</keyword>
<evidence type="ECO:0000256" key="2">
    <source>
        <dbReference type="ARBA" id="ARBA00022475"/>
    </source>
</evidence>
<keyword evidence="3 11" id="KW-0328">Glycosyltransferase</keyword>
<dbReference type="CDD" id="cd04187">
    <property type="entry name" value="DPM1_like_bac"/>
    <property type="match status" value="1"/>
</dbReference>
<dbReference type="EMBL" id="JBHMEI010000030">
    <property type="protein sequence ID" value="MFB9205732.1"/>
    <property type="molecule type" value="Genomic_DNA"/>
</dbReference>
<name>A0ABV5IMY3_9ACTN</name>
<evidence type="ECO:0000256" key="4">
    <source>
        <dbReference type="ARBA" id="ARBA00022679"/>
    </source>
</evidence>
<comment type="caution">
    <text evidence="11">The sequence shown here is derived from an EMBL/GenBank/DDBJ whole genome shotgun (WGS) entry which is preliminary data.</text>
</comment>
<dbReference type="PANTHER" id="PTHR48090">
    <property type="entry name" value="UNDECAPRENYL-PHOSPHATE 4-DEOXY-4-FORMAMIDO-L-ARABINOSE TRANSFERASE-RELATED"/>
    <property type="match status" value="1"/>
</dbReference>
<keyword evidence="2" id="KW-1003">Cell membrane</keyword>
<dbReference type="GO" id="GO:0016757">
    <property type="term" value="F:glycosyltransferase activity"/>
    <property type="evidence" value="ECO:0007669"/>
    <property type="project" value="UniProtKB-KW"/>
</dbReference>
<keyword evidence="5 9" id="KW-0812">Transmembrane</keyword>
<dbReference type="EC" id="2.4.-.-" evidence="11"/>
<evidence type="ECO:0000256" key="6">
    <source>
        <dbReference type="ARBA" id="ARBA00022985"/>
    </source>
</evidence>
<dbReference type="Gene3D" id="3.90.550.10">
    <property type="entry name" value="Spore Coat Polysaccharide Biosynthesis Protein SpsA, Chain A"/>
    <property type="match status" value="1"/>
</dbReference>